<protein>
    <recommendedName>
        <fullName evidence="5">Coiled-coil domain-containing protein 130</fullName>
    </recommendedName>
</protein>
<keyword evidence="4" id="KW-1185">Reference proteome</keyword>
<gene>
    <name evidence="3" type="ORF">PCOR1329_LOCUS21250</name>
</gene>
<proteinExistence type="inferred from homology"/>
<evidence type="ECO:0000313" key="4">
    <source>
        <dbReference type="Proteomes" id="UP001189429"/>
    </source>
</evidence>
<feature type="region of interest" description="Disordered" evidence="2">
    <location>
        <begin position="193"/>
        <end position="229"/>
    </location>
</feature>
<dbReference type="EMBL" id="CAUYUJ010006976">
    <property type="protein sequence ID" value="CAK0819205.1"/>
    <property type="molecule type" value="Genomic_DNA"/>
</dbReference>
<evidence type="ECO:0000256" key="2">
    <source>
        <dbReference type="SAM" id="MobiDB-lite"/>
    </source>
</evidence>
<evidence type="ECO:0008006" key="5">
    <source>
        <dbReference type="Google" id="ProtNLM"/>
    </source>
</evidence>
<evidence type="ECO:0000313" key="3">
    <source>
        <dbReference type="EMBL" id="CAK0819205.1"/>
    </source>
</evidence>
<reference evidence="3" key="1">
    <citation type="submission" date="2023-10" db="EMBL/GenBank/DDBJ databases">
        <authorList>
            <person name="Chen Y."/>
            <person name="Shah S."/>
            <person name="Dougan E. K."/>
            <person name="Thang M."/>
            <person name="Chan C."/>
        </authorList>
    </citation>
    <scope>NUCLEOTIDE SEQUENCE [LARGE SCALE GENOMIC DNA]</scope>
</reference>
<comment type="similarity">
    <text evidence="1">Belongs to the CWC16 family.</text>
</comment>
<sequence length="314" mass="35439">MTQDITLKAAQADTFYYPPEWEPSRGSLDRFQRERGYEHHFGKSRTKNLHKGILVIRFEMPFKVQCLRCETYIGQGTRYDADKKKVGKHFSTPIYEFSMRCGCIVAPDKSADGGVHCNQHFRIRTDPQNSDYLLVEGLRRKVETWDAQDSGSLQLHDAETRAKMDTDPMFKIETNTRNIQKEKSDKERLEDLQELQGEREDSYSLNSMLRRRHRERKAEDQGLAAEEAARRAPRPNFGVALLPPSADDAAEAQGVAFRTDHSKVDAAARVAAKRAAPILARAAARGAAAATPAAVLAAKRQRLAQHARMARLFG</sequence>
<feature type="compositionally biased region" description="Basic and acidic residues" evidence="2">
    <location>
        <begin position="193"/>
        <end position="202"/>
    </location>
</feature>
<name>A0ABN9RKM4_9DINO</name>
<dbReference type="PANTHER" id="PTHR12111">
    <property type="entry name" value="SPLICING FACTOR YJU2"/>
    <property type="match status" value="1"/>
</dbReference>
<comment type="caution">
    <text evidence="3">The sequence shown here is derived from an EMBL/GenBank/DDBJ whole genome shotgun (WGS) entry which is preliminary data.</text>
</comment>
<dbReference type="Pfam" id="PF04502">
    <property type="entry name" value="Saf4_Yju2"/>
    <property type="match status" value="1"/>
</dbReference>
<organism evidence="3 4">
    <name type="scientific">Prorocentrum cordatum</name>
    <dbReference type="NCBI Taxonomy" id="2364126"/>
    <lineage>
        <taxon>Eukaryota</taxon>
        <taxon>Sar</taxon>
        <taxon>Alveolata</taxon>
        <taxon>Dinophyceae</taxon>
        <taxon>Prorocentrales</taxon>
        <taxon>Prorocentraceae</taxon>
        <taxon>Prorocentrum</taxon>
    </lineage>
</organism>
<accession>A0ABN9RKM4</accession>
<evidence type="ECO:0000256" key="1">
    <source>
        <dbReference type="ARBA" id="ARBA00005595"/>
    </source>
</evidence>
<dbReference type="InterPro" id="IPR007590">
    <property type="entry name" value="Saf4/Yju2"/>
</dbReference>
<dbReference type="Proteomes" id="UP001189429">
    <property type="component" value="Unassembled WGS sequence"/>
</dbReference>
<dbReference type="PANTHER" id="PTHR12111:SF2">
    <property type="entry name" value="SPLICING FACTOR YJU2B-RELATED"/>
    <property type="match status" value="1"/>
</dbReference>